<sequence length="97" mass="10752">MEEELRLKTPNPKYGHCSSTQTLYDIWLGIITLGPGLSVAQWSVCGNSTVTRHDTSKVQRVPQAITNCRCAHSASVWTQQLQMTAFFILSLCRAGLV</sequence>
<keyword evidence="2" id="KW-1185">Reference proteome</keyword>
<reference evidence="1 2" key="1">
    <citation type="submission" date="2024-01" db="EMBL/GenBank/DDBJ databases">
        <authorList>
            <person name="Alioto T."/>
            <person name="Alioto T."/>
            <person name="Gomez Garrido J."/>
        </authorList>
    </citation>
    <scope>NUCLEOTIDE SEQUENCE [LARGE SCALE GENOMIC DNA]</scope>
</reference>
<organism evidence="1 2">
    <name type="scientific">Scomber scombrus</name>
    <name type="common">Atlantic mackerel</name>
    <name type="synonym">Scomber vernalis</name>
    <dbReference type="NCBI Taxonomy" id="13677"/>
    <lineage>
        <taxon>Eukaryota</taxon>
        <taxon>Metazoa</taxon>
        <taxon>Chordata</taxon>
        <taxon>Craniata</taxon>
        <taxon>Vertebrata</taxon>
        <taxon>Euteleostomi</taxon>
        <taxon>Actinopterygii</taxon>
        <taxon>Neopterygii</taxon>
        <taxon>Teleostei</taxon>
        <taxon>Neoteleostei</taxon>
        <taxon>Acanthomorphata</taxon>
        <taxon>Pelagiaria</taxon>
        <taxon>Scombriformes</taxon>
        <taxon>Scombridae</taxon>
        <taxon>Scomber</taxon>
    </lineage>
</organism>
<dbReference type="Proteomes" id="UP001314229">
    <property type="component" value="Unassembled WGS sequence"/>
</dbReference>
<gene>
    <name evidence="1" type="ORF">FSCOSCO3_A013326</name>
</gene>
<dbReference type="EMBL" id="CAWUFR010000060">
    <property type="protein sequence ID" value="CAK6962722.1"/>
    <property type="molecule type" value="Genomic_DNA"/>
</dbReference>
<dbReference type="AlphaFoldDB" id="A0AAV1NST8"/>
<comment type="caution">
    <text evidence="1">The sequence shown here is derived from an EMBL/GenBank/DDBJ whole genome shotgun (WGS) entry which is preliminary data.</text>
</comment>
<evidence type="ECO:0000313" key="1">
    <source>
        <dbReference type="EMBL" id="CAK6962722.1"/>
    </source>
</evidence>
<accession>A0AAV1NST8</accession>
<name>A0AAV1NST8_SCOSC</name>
<protein>
    <submittedName>
        <fullName evidence="1">Uncharacterized protein</fullName>
    </submittedName>
</protein>
<evidence type="ECO:0000313" key="2">
    <source>
        <dbReference type="Proteomes" id="UP001314229"/>
    </source>
</evidence>
<proteinExistence type="predicted"/>